<evidence type="ECO:0000256" key="4">
    <source>
        <dbReference type="ARBA" id="ARBA00022729"/>
    </source>
</evidence>
<protein>
    <recommendedName>
        <fullName evidence="11">Ig-like domain-containing protein</fullName>
    </recommendedName>
</protein>
<dbReference type="InterPro" id="IPR003006">
    <property type="entry name" value="Ig/MHC_CS"/>
</dbReference>
<dbReference type="GO" id="GO:0006955">
    <property type="term" value="P:immune response"/>
    <property type="evidence" value="ECO:0007669"/>
    <property type="project" value="TreeGrafter"/>
</dbReference>
<dbReference type="AlphaFoldDB" id="A0A8C3HXU2"/>
<dbReference type="GO" id="GO:0002474">
    <property type="term" value="P:antigen processing and presentation of peptide antigen via MHC class I"/>
    <property type="evidence" value="ECO:0007669"/>
    <property type="project" value="UniProtKB-KW"/>
</dbReference>
<keyword evidence="5" id="KW-0391">Immunity</keyword>
<dbReference type="PROSITE" id="PS00290">
    <property type="entry name" value="IG_MHC"/>
    <property type="match status" value="1"/>
</dbReference>
<evidence type="ECO:0000313" key="12">
    <source>
        <dbReference type="Ensembl" id="ENSCPBP00000024186.1"/>
    </source>
</evidence>
<dbReference type="Pfam" id="PF07654">
    <property type="entry name" value="C1-set"/>
    <property type="match status" value="1"/>
</dbReference>
<evidence type="ECO:0000256" key="3">
    <source>
        <dbReference type="ARBA" id="ARBA00022692"/>
    </source>
</evidence>
<reference evidence="12" key="2">
    <citation type="submission" date="2025-09" db="UniProtKB">
        <authorList>
            <consortium name="Ensembl"/>
        </authorList>
    </citation>
    <scope>IDENTIFICATION</scope>
</reference>
<keyword evidence="8" id="KW-1015">Disulfide bond</keyword>
<dbReference type="InterPro" id="IPR050208">
    <property type="entry name" value="MHC_class-I_related"/>
</dbReference>
<proteinExistence type="predicted"/>
<dbReference type="Ensembl" id="ENSCPBT00000028487.1">
    <property type="protein sequence ID" value="ENSCPBP00000024186.1"/>
    <property type="gene ID" value="ENSCPBG00000017234.1"/>
</dbReference>
<dbReference type="InterPro" id="IPR013783">
    <property type="entry name" value="Ig-like_fold"/>
</dbReference>
<sequence length="124" mass="13518">MSLMCCSLAVTLLLPLCPLISPERPAVRVTSRDAPGGPTTLSCRAHGFYPWDIAVTWLRHGGSSEQETWRGGVLPNGDGTYHTWATVEIDPQERGLYRCRVEHESLTEPLVVVWGEAGVCVDAG</sequence>
<dbReference type="PROSITE" id="PS50835">
    <property type="entry name" value="IG_LIKE"/>
    <property type="match status" value="1"/>
</dbReference>
<evidence type="ECO:0000256" key="7">
    <source>
        <dbReference type="ARBA" id="ARBA00023136"/>
    </source>
</evidence>
<dbReference type="GO" id="GO:0005615">
    <property type="term" value="C:extracellular space"/>
    <property type="evidence" value="ECO:0007669"/>
    <property type="project" value="TreeGrafter"/>
</dbReference>
<reference evidence="12" key="1">
    <citation type="submission" date="2025-08" db="UniProtKB">
        <authorList>
            <consortium name="Ensembl"/>
        </authorList>
    </citation>
    <scope>IDENTIFICATION</scope>
</reference>
<evidence type="ECO:0000256" key="5">
    <source>
        <dbReference type="ARBA" id="ARBA00022859"/>
    </source>
</evidence>
<dbReference type="PANTHER" id="PTHR16675">
    <property type="entry name" value="MHC CLASS I-RELATED"/>
    <property type="match status" value="1"/>
</dbReference>
<dbReference type="SMART" id="SM00407">
    <property type="entry name" value="IGc1"/>
    <property type="match status" value="1"/>
</dbReference>
<dbReference type="SUPFAM" id="SSF48726">
    <property type="entry name" value="Immunoglobulin"/>
    <property type="match status" value="1"/>
</dbReference>
<accession>A0A8C3HXU2</accession>
<dbReference type="InterPro" id="IPR003597">
    <property type="entry name" value="Ig_C1-set"/>
</dbReference>
<keyword evidence="2" id="KW-0490">MHC I</keyword>
<dbReference type="Gene3D" id="2.60.40.10">
    <property type="entry name" value="Immunoglobulins"/>
    <property type="match status" value="1"/>
</dbReference>
<evidence type="ECO:0000259" key="11">
    <source>
        <dbReference type="PROSITE" id="PS50835"/>
    </source>
</evidence>
<evidence type="ECO:0000313" key="13">
    <source>
        <dbReference type="Proteomes" id="UP000694380"/>
    </source>
</evidence>
<keyword evidence="6" id="KW-1133">Transmembrane helix</keyword>
<keyword evidence="7" id="KW-0472">Membrane</keyword>
<dbReference type="InterPro" id="IPR036179">
    <property type="entry name" value="Ig-like_dom_sf"/>
</dbReference>
<dbReference type="GO" id="GO:0042612">
    <property type="term" value="C:MHC class I protein complex"/>
    <property type="evidence" value="ECO:0007669"/>
    <property type="project" value="UniProtKB-KW"/>
</dbReference>
<keyword evidence="9" id="KW-0325">Glycoprotein</keyword>
<dbReference type="GeneTree" id="ENSGT01120000271828"/>
<dbReference type="Proteomes" id="UP000694380">
    <property type="component" value="Unplaced"/>
</dbReference>
<organism evidence="12 13">
    <name type="scientific">Chrysemys picta bellii</name>
    <name type="common">Western painted turtle</name>
    <name type="synonym">Emys bellii</name>
    <dbReference type="NCBI Taxonomy" id="8478"/>
    <lineage>
        <taxon>Eukaryota</taxon>
        <taxon>Metazoa</taxon>
        <taxon>Chordata</taxon>
        <taxon>Craniata</taxon>
        <taxon>Vertebrata</taxon>
        <taxon>Euteleostomi</taxon>
        <taxon>Archelosauria</taxon>
        <taxon>Testudinata</taxon>
        <taxon>Testudines</taxon>
        <taxon>Cryptodira</taxon>
        <taxon>Durocryptodira</taxon>
        <taxon>Testudinoidea</taxon>
        <taxon>Emydidae</taxon>
        <taxon>Chrysemys</taxon>
    </lineage>
</organism>
<keyword evidence="3" id="KW-0812">Transmembrane</keyword>
<evidence type="ECO:0000256" key="6">
    <source>
        <dbReference type="ARBA" id="ARBA00022989"/>
    </source>
</evidence>
<name>A0A8C3HXU2_CHRPI</name>
<evidence type="ECO:0000256" key="8">
    <source>
        <dbReference type="ARBA" id="ARBA00023157"/>
    </source>
</evidence>
<evidence type="ECO:0000256" key="10">
    <source>
        <dbReference type="SAM" id="SignalP"/>
    </source>
</evidence>
<dbReference type="GO" id="GO:0009897">
    <property type="term" value="C:external side of plasma membrane"/>
    <property type="evidence" value="ECO:0007669"/>
    <property type="project" value="TreeGrafter"/>
</dbReference>
<keyword evidence="13" id="KW-1185">Reference proteome</keyword>
<dbReference type="InterPro" id="IPR007110">
    <property type="entry name" value="Ig-like_dom"/>
</dbReference>
<comment type="subcellular location">
    <subcellularLocation>
        <location evidence="1">Membrane</location>
        <topology evidence="1">Single-pass type I membrane protein</topology>
    </subcellularLocation>
</comment>
<evidence type="ECO:0000256" key="2">
    <source>
        <dbReference type="ARBA" id="ARBA00022451"/>
    </source>
</evidence>
<evidence type="ECO:0000256" key="1">
    <source>
        <dbReference type="ARBA" id="ARBA00004479"/>
    </source>
</evidence>
<feature type="chain" id="PRO_5045860840" description="Ig-like domain-containing protein" evidence="10">
    <location>
        <begin position="23"/>
        <end position="124"/>
    </location>
</feature>
<keyword evidence="4 10" id="KW-0732">Signal</keyword>
<feature type="domain" description="Ig-like" evidence="11">
    <location>
        <begin position="25"/>
        <end position="111"/>
    </location>
</feature>
<evidence type="ECO:0000256" key="9">
    <source>
        <dbReference type="ARBA" id="ARBA00023180"/>
    </source>
</evidence>
<feature type="signal peptide" evidence="10">
    <location>
        <begin position="1"/>
        <end position="22"/>
    </location>
</feature>
<dbReference type="PANTHER" id="PTHR16675:SF242">
    <property type="entry name" value="MAJOR HISTOCOMPATIBILITY COMPLEX CLASS I-RELATED GENE PROTEIN"/>
    <property type="match status" value="1"/>
</dbReference>